<keyword evidence="2" id="KW-1185">Reference proteome</keyword>
<organism evidence="1">
    <name type="scientific">Medioppia subpectinata</name>
    <dbReference type="NCBI Taxonomy" id="1979941"/>
    <lineage>
        <taxon>Eukaryota</taxon>
        <taxon>Metazoa</taxon>
        <taxon>Ecdysozoa</taxon>
        <taxon>Arthropoda</taxon>
        <taxon>Chelicerata</taxon>
        <taxon>Arachnida</taxon>
        <taxon>Acari</taxon>
        <taxon>Acariformes</taxon>
        <taxon>Sarcoptiformes</taxon>
        <taxon>Oribatida</taxon>
        <taxon>Brachypylina</taxon>
        <taxon>Oppioidea</taxon>
        <taxon>Oppiidae</taxon>
        <taxon>Medioppia</taxon>
    </lineage>
</organism>
<gene>
    <name evidence="1" type="ORF">OSB1V03_LOCUS11471</name>
</gene>
<dbReference type="OrthoDB" id="5978656at2759"/>
<accession>A0A7R9KZ79</accession>
<evidence type="ECO:0000313" key="2">
    <source>
        <dbReference type="Proteomes" id="UP000759131"/>
    </source>
</evidence>
<dbReference type="Proteomes" id="UP000759131">
    <property type="component" value="Unassembled WGS sequence"/>
</dbReference>
<name>A0A7R9KZ79_9ACAR</name>
<dbReference type="EMBL" id="CAJPIZ010008943">
    <property type="protein sequence ID" value="CAG2111490.1"/>
    <property type="molecule type" value="Genomic_DNA"/>
</dbReference>
<proteinExistence type="predicted"/>
<sequence length="75" mass="8840">MESQMDIRVQSTLGNKKLKTLRMSNKPMNVFRAKALIAKVPIDSPEFARLMDEDDPFRRFRHQFVFPLKKDLPYG</sequence>
<feature type="non-terminal residue" evidence="1">
    <location>
        <position position="75"/>
    </location>
</feature>
<dbReference type="EMBL" id="OC863518">
    <property type="protein sequence ID" value="CAD7631060.1"/>
    <property type="molecule type" value="Genomic_DNA"/>
</dbReference>
<protein>
    <submittedName>
        <fullName evidence="1">Uncharacterized protein</fullName>
    </submittedName>
</protein>
<evidence type="ECO:0000313" key="1">
    <source>
        <dbReference type="EMBL" id="CAD7631060.1"/>
    </source>
</evidence>
<dbReference type="InterPro" id="IPR015422">
    <property type="entry name" value="PyrdxlP-dep_Trfase_small"/>
</dbReference>
<reference evidence="1" key="1">
    <citation type="submission" date="2020-11" db="EMBL/GenBank/DDBJ databases">
        <authorList>
            <person name="Tran Van P."/>
        </authorList>
    </citation>
    <scope>NUCLEOTIDE SEQUENCE</scope>
</reference>
<dbReference type="Gene3D" id="3.90.1150.10">
    <property type="entry name" value="Aspartate Aminotransferase, domain 1"/>
    <property type="match status" value="1"/>
</dbReference>
<dbReference type="AlphaFoldDB" id="A0A7R9KZ79"/>